<dbReference type="Proteomes" id="UP001301958">
    <property type="component" value="Unassembled WGS sequence"/>
</dbReference>
<accession>A0AAN7BKK8</accession>
<dbReference type="EMBL" id="MU865377">
    <property type="protein sequence ID" value="KAK4225010.1"/>
    <property type="molecule type" value="Genomic_DNA"/>
</dbReference>
<evidence type="ECO:0000256" key="3">
    <source>
        <dbReference type="ARBA" id="ARBA00022824"/>
    </source>
</evidence>
<evidence type="ECO:0000313" key="9">
    <source>
        <dbReference type="Proteomes" id="UP001301958"/>
    </source>
</evidence>
<keyword evidence="9" id="KW-1185">Reference proteome</keyword>
<evidence type="ECO:0000256" key="4">
    <source>
        <dbReference type="ARBA" id="ARBA00022927"/>
    </source>
</evidence>
<proteinExistence type="predicted"/>
<feature type="domain" description="Sec39" evidence="7">
    <location>
        <begin position="11"/>
        <end position="778"/>
    </location>
</feature>
<keyword evidence="3" id="KW-0256">Endoplasmic reticulum</keyword>
<evidence type="ECO:0000256" key="1">
    <source>
        <dbReference type="ARBA" id="ARBA00004240"/>
    </source>
</evidence>
<feature type="chain" id="PRO_5043001814" evidence="6">
    <location>
        <begin position="22"/>
        <end position="926"/>
    </location>
</feature>
<evidence type="ECO:0000256" key="5">
    <source>
        <dbReference type="SAM" id="MobiDB-lite"/>
    </source>
</evidence>
<dbReference type="Pfam" id="PF08314">
    <property type="entry name" value="Sec39"/>
    <property type="match status" value="1"/>
</dbReference>
<protein>
    <submittedName>
        <fullName evidence="8">Protein transport protein sec39</fullName>
    </submittedName>
</protein>
<evidence type="ECO:0000256" key="2">
    <source>
        <dbReference type="ARBA" id="ARBA00022448"/>
    </source>
</evidence>
<organism evidence="8 9">
    <name type="scientific">Podospora fimiseda</name>
    <dbReference type="NCBI Taxonomy" id="252190"/>
    <lineage>
        <taxon>Eukaryota</taxon>
        <taxon>Fungi</taxon>
        <taxon>Dikarya</taxon>
        <taxon>Ascomycota</taxon>
        <taxon>Pezizomycotina</taxon>
        <taxon>Sordariomycetes</taxon>
        <taxon>Sordariomycetidae</taxon>
        <taxon>Sordariales</taxon>
        <taxon>Podosporaceae</taxon>
        <taxon>Podospora</taxon>
    </lineage>
</organism>
<name>A0AAN7BKK8_9PEZI</name>
<dbReference type="InterPro" id="IPR013244">
    <property type="entry name" value="Sec39_domain"/>
</dbReference>
<feature type="signal peptide" evidence="6">
    <location>
        <begin position="1"/>
        <end position="21"/>
    </location>
</feature>
<reference evidence="8" key="2">
    <citation type="submission" date="2023-05" db="EMBL/GenBank/DDBJ databases">
        <authorList>
            <consortium name="Lawrence Berkeley National Laboratory"/>
            <person name="Steindorff A."/>
            <person name="Hensen N."/>
            <person name="Bonometti L."/>
            <person name="Westerberg I."/>
            <person name="Brannstrom I.O."/>
            <person name="Guillou S."/>
            <person name="Cros-Aarteil S."/>
            <person name="Calhoun S."/>
            <person name="Haridas S."/>
            <person name="Kuo A."/>
            <person name="Mondo S."/>
            <person name="Pangilinan J."/>
            <person name="Riley R."/>
            <person name="Labutti K."/>
            <person name="Andreopoulos B."/>
            <person name="Lipzen A."/>
            <person name="Chen C."/>
            <person name="Yanf M."/>
            <person name="Daum C."/>
            <person name="Ng V."/>
            <person name="Clum A."/>
            <person name="Ohm R."/>
            <person name="Martin F."/>
            <person name="Silar P."/>
            <person name="Natvig D."/>
            <person name="Lalanne C."/>
            <person name="Gautier V."/>
            <person name="Ament-Velasquez S.L."/>
            <person name="Kruys A."/>
            <person name="Hutchinson M.I."/>
            <person name="Powell A.J."/>
            <person name="Barry K."/>
            <person name="Miller A.N."/>
            <person name="Grigoriev I.V."/>
            <person name="Debuchy R."/>
            <person name="Gladieux P."/>
            <person name="Thoren M.H."/>
            <person name="Johannesson H."/>
        </authorList>
    </citation>
    <scope>NUCLEOTIDE SEQUENCE</scope>
    <source>
        <strain evidence="8">CBS 990.96</strain>
    </source>
</reference>
<evidence type="ECO:0000256" key="6">
    <source>
        <dbReference type="SAM" id="SignalP"/>
    </source>
</evidence>
<dbReference type="PANTHER" id="PTHR40787:SF3">
    <property type="entry name" value="PROTEIN TRANSPORT PROTEIN SEC39"/>
    <property type="match status" value="1"/>
</dbReference>
<feature type="region of interest" description="Disordered" evidence="5">
    <location>
        <begin position="768"/>
        <end position="825"/>
    </location>
</feature>
<evidence type="ECO:0000259" key="7">
    <source>
        <dbReference type="Pfam" id="PF08314"/>
    </source>
</evidence>
<dbReference type="GO" id="GO:0006890">
    <property type="term" value="P:retrograde vesicle-mediated transport, Golgi to endoplasmic reticulum"/>
    <property type="evidence" value="ECO:0007669"/>
    <property type="project" value="InterPro"/>
</dbReference>
<comment type="subcellular location">
    <subcellularLocation>
        <location evidence="1">Endoplasmic reticulum</location>
    </subcellularLocation>
</comment>
<reference evidence="8" key="1">
    <citation type="journal article" date="2023" name="Mol. Phylogenet. Evol.">
        <title>Genome-scale phylogeny and comparative genomics of the fungal order Sordariales.</title>
        <authorList>
            <person name="Hensen N."/>
            <person name="Bonometti L."/>
            <person name="Westerberg I."/>
            <person name="Brannstrom I.O."/>
            <person name="Guillou S."/>
            <person name="Cros-Aarteil S."/>
            <person name="Calhoun S."/>
            <person name="Haridas S."/>
            <person name="Kuo A."/>
            <person name="Mondo S."/>
            <person name="Pangilinan J."/>
            <person name="Riley R."/>
            <person name="LaButti K."/>
            <person name="Andreopoulos B."/>
            <person name="Lipzen A."/>
            <person name="Chen C."/>
            <person name="Yan M."/>
            <person name="Daum C."/>
            <person name="Ng V."/>
            <person name="Clum A."/>
            <person name="Steindorff A."/>
            <person name="Ohm R.A."/>
            <person name="Martin F."/>
            <person name="Silar P."/>
            <person name="Natvig D.O."/>
            <person name="Lalanne C."/>
            <person name="Gautier V."/>
            <person name="Ament-Velasquez S.L."/>
            <person name="Kruys A."/>
            <person name="Hutchinson M.I."/>
            <person name="Powell A.J."/>
            <person name="Barry K."/>
            <person name="Miller A.N."/>
            <person name="Grigoriev I.V."/>
            <person name="Debuchy R."/>
            <person name="Gladieux P."/>
            <person name="Hiltunen Thoren M."/>
            <person name="Johannesson H."/>
        </authorList>
    </citation>
    <scope>NUCLEOTIDE SEQUENCE</scope>
    <source>
        <strain evidence="8">CBS 990.96</strain>
    </source>
</reference>
<sequence>MAVSLSPAKLVLLAVHLAVKADIDSLTALAARHDTILRKDLLLRILLTYLPEALQSSKYVGFIEKLETGNFPDTTAHAINCAPVEGLVEDDATRKVRKLHLLPLKLPDRPEDDPLTLFLLRRSYKVDEEAGLLDELPSLLLPFLDHSPYVRTLLISTILPLLRRNCEYHPQEPVQYTLSAFEQLPDRVAVNLLLSQTGSSEENLHLVGRDLKGLLGPWLYDEQRWRHKKQSASPGSDEDAEICLGWDEFLHWLTKIASKSWKIAASAILQWDGPKDADLAGWGALRLSDQQEQHVGEEYARAALASAYLIPEASTEALEAAYNIVAKVATLRDLEPLAPLSSALALLPPLAEQITDDIISARNTTYMRNDLLSNSNTLTSPTSTPTTFLQALVLSAQILTKAGCACTVRKAGELALLQDEREQKAEAVKLIHSISNNGPKSDDKFWIRARNEILWLRDWGAEEAAWADATPNGIFSQLKKEFLEVEILKALLSNTRYELARSLYEESPDRPIPIKLLQDTVQAAAMAAYDNSSNPNRTRGGLKKCNDIIKSFPKTIEKTDPIAKRIEALLQATHALSEYRLVLKQGEPFTPIVLRVHTDPISIVEKILEQNPKSYTRIQDLLDLGARMVQAGLTTKDKPLLSKEEEAVHSANAERRITAMCIDTALTEDDFETAYSYVVNRLSAFKHQAAASQDDYSWKAALQAGNYRRTARTIRPTHLGNSSANPEIRHLEQRIDCLATALRIAPPPTLQQILNSFRRAEEELDAALKAEQEQEDEWDSRGDTIHGLQGMPGGFNTTAPAASRNTTSRAATSSSSRRGQSEEAAPMSLFDLARASTLSAQKNISALSGLQRSVGFGLGGGLGGGRSSMDSTNTAEHSVAGSDDNGGEDTHKRARKRDQLKNAAMGTLVSGVGWLVGAPAPAPGRE</sequence>
<comment type="caution">
    <text evidence="8">The sequence shown here is derived from an EMBL/GenBank/DDBJ whole genome shotgun (WGS) entry which is preliminary data.</text>
</comment>
<keyword evidence="6" id="KW-0732">Signal</keyword>
<evidence type="ECO:0000313" key="8">
    <source>
        <dbReference type="EMBL" id="KAK4225010.1"/>
    </source>
</evidence>
<keyword evidence="2" id="KW-0813">Transport</keyword>
<feature type="region of interest" description="Disordered" evidence="5">
    <location>
        <begin position="864"/>
        <end position="903"/>
    </location>
</feature>
<keyword evidence="4" id="KW-0653">Protein transport</keyword>
<dbReference type="GO" id="GO:0005783">
    <property type="term" value="C:endoplasmic reticulum"/>
    <property type="evidence" value="ECO:0007669"/>
    <property type="project" value="UniProtKB-SubCell"/>
</dbReference>
<dbReference type="AlphaFoldDB" id="A0AAN7BKK8"/>
<gene>
    <name evidence="8" type="ORF">QBC38DRAFT_484014</name>
</gene>
<feature type="compositionally biased region" description="Low complexity" evidence="5">
    <location>
        <begin position="797"/>
        <end position="818"/>
    </location>
</feature>
<dbReference type="PANTHER" id="PTHR40787">
    <property type="entry name" value="SECRETED PROTEIN"/>
    <property type="match status" value="1"/>
</dbReference>
<dbReference type="GO" id="GO:0015031">
    <property type="term" value="P:protein transport"/>
    <property type="evidence" value="ECO:0007669"/>
    <property type="project" value="UniProtKB-KW"/>
</dbReference>